<evidence type="ECO:0000256" key="3">
    <source>
        <dbReference type="SAM" id="MobiDB-lite"/>
    </source>
</evidence>
<reference evidence="6" key="4">
    <citation type="submission" date="2024-02" db="EMBL/GenBank/DDBJ databases">
        <title>Comparative genomics of Cryptococcus and Kwoniella reveals pathogenesis evolution and contrasting modes of karyotype evolution via chromosome fusion or intercentromeric recombination.</title>
        <authorList>
            <person name="Coelho M.A."/>
            <person name="David-Palma M."/>
            <person name="Shea T."/>
            <person name="Bowers K."/>
            <person name="McGinley-Smith S."/>
            <person name="Mohammad A.W."/>
            <person name="Gnirke A."/>
            <person name="Yurkov A.M."/>
            <person name="Nowrousian M."/>
            <person name="Sun S."/>
            <person name="Cuomo C.A."/>
            <person name="Heitman J."/>
        </authorList>
    </citation>
    <scope>NUCLEOTIDE SEQUENCE</scope>
    <source>
        <strain evidence="6">CBS 10118</strain>
    </source>
</reference>
<sequence>MSKSYDTVIIGAGWSGAVAAKQLSSAGHSVLVLEARDRIGGRARTWSDKDKNTIDLGCSWIHGYKEGNPAKGLAQDLGIKAILPKAAEGVVYGPDGPLLSSQAASLRSSLSSAQASTKLPHPSPPSTASLASALFSPSSPLFSTSSAPSSDPSTTNVSSTSPANPSESTPSSITSVDETLAEGLARTLEIPLGLKLEKASLKWSGWESTTSFAGSDAAPEGGYQSFVEKVLKSSDTVEIKLNQKVSGIKETSDGVEVNTSKGEKYTGRTVISTIPLGVLKTLPSSFFEPGLPQKLQGIIKGTNVGTLEKLLVKYDKPWWPNYENTGSYTFLPTSSTTELNETSTLDEIFNASSLVTANFASISSTLSSPQPILLTYLSETPAKLLLAHPKQDVIQAFHQFLVKRLNPSGEVDEPVDGELTDWLKDEYSLGATTTPTIISENDERSPMDFKELGRPIWSGKLGFAGEHTEMEHRGSVAGAIVSGLREADRVGRLLDLSKE</sequence>
<gene>
    <name evidence="5" type="ORF">I302_00702</name>
    <name evidence="6" type="ORF">I302_102018</name>
</gene>
<dbReference type="SUPFAM" id="SSF51905">
    <property type="entry name" value="FAD/NAD(P)-binding domain"/>
    <property type="match status" value="1"/>
</dbReference>
<dbReference type="PANTHER" id="PTHR10742">
    <property type="entry name" value="FLAVIN MONOAMINE OXIDASE"/>
    <property type="match status" value="1"/>
</dbReference>
<dbReference type="GO" id="GO:0003682">
    <property type="term" value="F:chromatin binding"/>
    <property type="evidence" value="ECO:0007669"/>
    <property type="project" value="TreeGrafter"/>
</dbReference>
<feature type="compositionally biased region" description="Low complexity" evidence="3">
    <location>
        <begin position="141"/>
        <end position="155"/>
    </location>
</feature>
<reference evidence="6" key="2">
    <citation type="submission" date="2013-07" db="EMBL/GenBank/DDBJ databases">
        <authorList>
            <consortium name="The Broad Institute Genome Sequencing Platform"/>
            <person name="Cuomo C."/>
            <person name="Litvintseva A."/>
            <person name="Chen Y."/>
            <person name="Heitman J."/>
            <person name="Sun S."/>
            <person name="Springer D."/>
            <person name="Dromer F."/>
            <person name="Young S.K."/>
            <person name="Zeng Q."/>
            <person name="Gargeya S."/>
            <person name="Fitzgerald M."/>
            <person name="Abouelleil A."/>
            <person name="Alvarado L."/>
            <person name="Berlin A.M."/>
            <person name="Chapman S.B."/>
            <person name="Dewar J."/>
            <person name="Goldberg J."/>
            <person name="Griggs A."/>
            <person name="Gujja S."/>
            <person name="Hansen M."/>
            <person name="Howarth C."/>
            <person name="Imamovic A."/>
            <person name="Larimer J."/>
            <person name="McCowan C."/>
            <person name="Murphy C."/>
            <person name="Pearson M."/>
            <person name="Priest M."/>
            <person name="Roberts A."/>
            <person name="Saif S."/>
            <person name="Shea T."/>
            <person name="Sykes S."/>
            <person name="Wortman J."/>
            <person name="Nusbaum C."/>
            <person name="Birren B."/>
        </authorList>
    </citation>
    <scope>NUCLEOTIDE SEQUENCE</scope>
    <source>
        <strain evidence="6">CBS 10118</strain>
    </source>
</reference>
<dbReference type="EMBL" id="KI894018">
    <property type="protein sequence ID" value="OCF29206.1"/>
    <property type="molecule type" value="Genomic_DNA"/>
</dbReference>
<dbReference type="SUPFAM" id="SSF54373">
    <property type="entry name" value="FAD-linked reductases, C-terminal domain"/>
    <property type="match status" value="1"/>
</dbReference>
<dbReference type="PANTHER" id="PTHR10742:SF386">
    <property type="entry name" value="LYSINE-SPECIFIC HISTONE DEMETHYLASE 1A"/>
    <property type="match status" value="1"/>
</dbReference>
<feature type="compositionally biased region" description="Polar residues" evidence="3">
    <location>
        <begin position="156"/>
        <end position="176"/>
    </location>
</feature>
<reference evidence="5" key="3">
    <citation type="submission" date="2014-01" db="EMBL/GenBank/DDBJ databases">
        <title>Evolution of pathogenesis and genome organization in the Tremellales.</title>
        <authorList>
            <person name="Cuomo C."/>
            <person name="Litvintseva A."/>
            <person name="Heitman J."/>
            <person name="Chen Y."/>
            <person name="Sun S."/>
            <person name="Springer D."/>
            <person name="Dromer F."/>
            <person name="Young S."/>
            <person name="Zeng Q."/>
            <person name="Chapman S."/>
            <person name="Gujja S."/>
            <person name="Saif S."/>
            <person name="Birren B."/>
        </authorList>
    </citation>
    <scope>NUCLEOTIDE SEQUENCE</scope>
    <source>
        <strain evidence="5">CBS 10118</strain>
    </source>
</reference>
<dbReference type="Proteomes" id="UP000092730">
    <property type="component" value="Chromosome 1"/>
</dbReference>
<dbReference type="GO" id="GO:0050660">
    <property type="term" value="F:flavin adenine dinucleotide binding"/>
    <property type="evidence" value="ECO:0007669"/>
    <property type="project" value="TreeGrafter"/>
</dbReference>
<dbReference type="STRING" id="1296100.A0A1B9GDW6"/>
<keyword evidence="2" id="KW-0560">Oxidoreductase</keyword>
<name>A0A1B9GDW6_9TREE</name>
<keyword evidence="7" id="KW-1185">Reference proteome</keyword>
<dbReference type="Pfam" id="PF01593">
    <property type="entry name" value="Amino_oxidase"/>
    <property type="match status" value="1"/>
</dbReference>
<accession>A0A1B9GDW6</accession>
<evidence type="ECO:0000256" key="2">
    <source>
        <dbReference type="ARBA" id="ARBA00023002"/>
    </source>
</evidence>
<proteinExistence type="inferred from homology"/>
<feature type="domain" description="Amine oxidase" evidence="4">
    <location>
        <begin position="15"/>
        <end position="490"/>
    </location>
</feature>
<dbReference type="Gene3D" id="3.50.50.60">
    <property type="entry name" value="FAD/NAD(P)-binding domain"/>
    <property type="match status" value="1"/>
</dbReference>
<comment type="similarity">
    <text evidence="1">Belongs to the flavin monoamine oxidase family.</text>
</comment>
<dbReference type="OrthoDB" id="5046242at2759"/>
<dbReference type="InterPro" id="IPR050281">
    <property type="entry name" value="Flavin_monoamine_oxidase"/>
</dbReference>
<dbReference type="Gene3D" id="3.90.660.10">
    <property type="match status" value="1"/>
</dbReference>
<dbReference type="RefSeq" id="XP_019050276.1">
    <property type="nucleotide sequence ID" value="XM_019187398.1"/>
</dbReference>
<evidence type="ECO:0000256" key="1">
    <source>
        <dbReference type="ARBA" id="ARBA00005995"/>
    </source>
</evidence>
<organism evidence="5">
    <name type="scientific">Kwoniella bestiolae CBS 10118</name>
    <dbReference type="NCBI Taxonomy" id="1296100"/>
    <lineage>
        <taxon>Eukaryota</taxon>
        <taxon>Fungi</taxon>
        <taxon>Dikarya</taxon>
        <taxon>Basidiomycota</taxon>
        <taxon>Agaricomycotina</taxon>
        <taxon>Tremellomycetes</taxon>
        <taxon>Tremellales</taxon>
        <taxon>Cryptococcaceae</taxon>
        <taxon>Kwoniella</taxon>
    </lineage>
</organism>
<dbReference type="InterPro" id="IPR036188">
    <property type="entry name" value="FAD/NAD-bd_sf"/>
</dbReference>
<feature type="region of interest" description="Disordered" evidence="3">
    <location>
        <begin position="141"/>
        <end position="176"/>
    </location>
</feature>
<protein>
    <submittedName>
        <fullName evidence="5">Amino oxidase</fullName>
    </submittedName>
</protein>
<evidence type="ECO:0000313" key="6">
    <source>
        <dbReference type="EMBL" id="WVW80045.1"/>
    </source>
</evidence>
<evidence type="ECO:0000313" key="5">
    <source>
        <dbReference type="EMBL" id="OCF29206.1"/>
    </source>
</evidence>
<dbReference type="VEuPathDB" id="FungiDB:I302_00702"/>
<dbReference type="EMBL" id="CP144541">
    <property type="protein sequence ID" value="WVW80045.1"/>
    <property type="molecule type" value="Genomic_DNA"/>
</dbReference>
<dbReference type="AlphaFoldDB" id="A0A1B9GDW6"/>
<dbReference type="GeneID" id="30205101"/>
<evidence type="ECO:0000259" key="4">
    <source>
        <dbReference type="Pfam" id="PF01593"/>
    </source>
</evidence>
<dbReference type="InterPro" id="IPR002937">
    <property type="entry name" value="Amino_oxidase"/>
</dbReference>
<dbReference type="GO" id="GO:0006338">
    <property type="term" value="P:chromatin remodeling"/>
    <property type="evidence" value="ECO:0007669"/>
    <property type="project" value="TreeGrafter"/>
</dbReference>
<reference evidence="5" key="1">
    <citation type="submission" date="2013-07" db="EMBL/GenBank/DDBJ databases">
        <title>The Genome Sequence of Cryptococcus bestiolae CBS10118.</title>
        <authorList>
            <consortium name="The Broad Institute Genome Sequencing Platform"/>
            <person name="Cuomo C."/>
            <person name="Litvintseva A."/>
            <person name="Chen Y."/>
            <person name="Heitman J."/>
            <person name="Sun S."/>
            <person name="Springer D."/>
            <person name="Dromer F."/>
            <person name="Young S.K."/>
            <person name="Zeng Q."/>
            <person name="Gargeya S."/>
            <person name="Fitzgerald M."/>
            <person name="Abouelleil A."/>
            <person name="Alvarado L."/>
            <person name="Berlin A.M."/>
            <person name="Chapman S.B."/>
            <person name="Dewar J."/>
            <person name="Goldberg J."/>
            <person name="Griggs A."/>
            <person name="Gujja S."/>
            <person name="Hansen M."/>
            <person name="Howarth C."/>
            <person name="Imamovic A."/>
            <person name="Larimer J."/>
            <person name="McCowan C."/>
            <person name="Murphy C."/>
            <person name="Pearson M."/>
            <person name="Priest M."/>
            <person name="Roberts A."/>
            <person name="Saif S."/>
            <person name="Shea T."/>
            <person name="Sykes S."/>
            <person name="Wortman J."/>
            <person name="Nusbaum C."/>
            <person name="Birren B."/>
        </authorList>
    </citation>
    <scope>NUCLEOTIDE SEQUENCE [LARGE SCALE GENOMIC DNA]</scope>
    <source>
        <strain evidence="5">CBS 10118</strain>
    </source>
</reference>
<dbReference type="KEGG" id="kbi:30205101"/>
<evidence type="ECO:0000313" key="7">
    <source>
        <dbReference type="Proteomes" id="UP000092730"/>
    </source>
</evidence>
<dbReference type="GO" id="GO:0016491">
    <property type="term" value="F:oxidoreductase activity"/>
    <property type="evidence" value="ECO:0007669"/>
    <property type="project" value="UniProtKB-KW"/>
</dbReference>